<accession>A0A0F4ZCD8</accession>
<dbReference type="InterPro" id="IPR012349">
    <property type="entry name" value="Split_barrel_FMN-bd"/>
</dbReference>
<protein>
    <recommendedName>
        <fullName evidence="3">Flavin reductase like domain-containing protein</fullName>
    </recommendedName>
</protein>
<evidence type="ECO:0000259" key="3">
    <source>
        <dbReference type="SMART" id="SM00903"/>
    </source>
</evidence>
<name>A0A0F4ZCD8_9PEZI</name>
<comment type="caution">
    <text evidence="4">The sequence shown here is derived from an EMBL/GenBank/DDBJ whole genome shotgun (WGS) entry which is preliminary data.</text>
</comment>
<dbReference type="GO" id="GO:0042602">
    <property type="term" value="F:riboflavin reductase (NADPH) activity"/>
    <property type="evidence" value="ECO:0007669"/>
    <property type="project" value="TreeGrafter"/>
</dbReference>
<dbReference type="SUPFAM" id="SSF50475">
    <property type="entry name" value="FMN-binding split barrel"/>
    <property type="match status" value="1"/>
</dbReference>
<dbReference type="Gene3D" id="2.30.110.10">
    <property type="entry name" value="Electron Transport, Fmn-binding Protein, Chain A"/>
    <property type="match status" value="1"/>
</dbReference>
<proteinExistence type="predicted"/>
<dbReference type="EMBL" id="LAEV01001406">
    <property type="protein sequence ID" value="KKA28197.1"/>
    <property type="molecule type" value="Genomic_DNA"/>
</dbReference>
<dbReference type="Pfam" id="PF01613">
    <property type="entry name" value="Flavin_Reduct"/>
    <property type="match status" value="1"/>
</dbReference>
<dbReference type="GO" id="GO:0010181">
    <property type="term" value="F:FMN binding"/>
    <property type="evidence" value="ECO:0007669"/>
    <property type="project" value="InterPro"/>
</dbReference>
<dbReference type="InterPro" id="IPR050268">
    <property type="entry name" value="NADH-dep_flavin_reductase"/>
</dbReference>
<evidence type="ECO:0000313" key="4">
    <source>
        <dbReference type="EMBL" id="KKA28197.1"/>
    </source>
</evidence>
<evidence type="ECO:0000256" key="2">
    <source>
        <dbReference type="SAM" id="MobiDB-lite"/>
    </source>
</evidence>
<dbReference type="Proteomes" id="UP000033483">
    <property type="component" value="Unassembled WGS sequence"/>
</dbReference>
<dbReference type="PANTHER" id="PTHR30466:SF1">
    <property type="entry name" value="FMN REDUCTASE (NADH) RUTF"/>
    <property type="match status" value="1"/>
</dbReference>
<evidence type="ECO:0000313" key="5">
    <source>
        <dbReference type="Proteomes" id="UP000033483"/>
    </source>
</evidence>
<gene>
    <name evidence="4" type="ORF">TD95_003317</name>
</gene>
<organism evidence="4 5">
    <name type="scientific">Thielaviopsis punctulata</name>
    <dbReference type="NCBI Taxonomy" id="72032"/>
    <lineage>
        <taxon>Eukaryota</taxon>
        <taxon>Fungi</taxon>
        <taxon>Dikarya</taxon>
        <taxon>Ascomycota</taxon>
        <taxon>Pezizomycotina</taxon>
        <taxon>Sordariomycetes</taxon>
        <taxon>Hypocreomycetidae</taxon>
        <taxon>Microascales</taxon>
        <taxon>Ceratocystidaceae</taxon>
        <taxon>Thielaviopsis</taxon>
    </lineage>
</organism>
<evidence type="ECO:0000256" key="1">
    <source>
        <dbReference type="ARBA" id="ARBA00023002"/>
    </source>
</evidence>
<keyword evidence="5" id="KW-1185">Reference proteome</keyword>
<feature type="region of interest" description="Disordered" evidence="2">
    <location>
        <begin position="1"/>
        <end position="30"/>
    </location>
</feature>
<dbReference type="PANTHER" id="PTHR30466">
    <property type="entry name" value="FLAVIN REDUCTASE"/>
    <property type="match status" value="1"/>
</dbReference>
<dbReference type="AlphaFoldDB" id="A0A0F4ZCD8"/>
<dbReference type="SMART" id="SM00903">
    <property type="entry name" value="Flavin_Reduct"/>
    <property type="match status" value="1"/>
</dbReference>
<sequence length="227" mass="24166">MRAFTSSAHAPAPLTTAQGIAPQSPPGAAPDTLSDQLRHLMRRLSHSVVVCTSSQASANGPRHRAMTMSSFTSLALAPRPLVTFNVKAPSSTLDAIIASRTFNIHVLSADAQGARVAEWFTRGNVQADPFSGLHALGDGWTCVHARGEPPALQGDGILSRVRCRVLCDGDGHDKGIVRISDHVIILGEVQEVFAGSSQDSFALTYADRMYRTEGGMIQSHSVPNNKT</sequence>
<dbReference type="OrthoDB" id="2015405at2759"/>
<feature type="domain" description="Flavin reductase like" evidence="3">
    <location>
        <begin position="41"/>
        <end position="212"/>
    </location>
</feature>
<keyword evidence="1" id="KW-0560">Oxidoreductase</keyword>
<reference evidence="4 5" key="1">
    <citation type="submission" date="2015-03" db="EMBL/GenBank/DDBJ databases">
        <authorList>
            <person name="Radwan O."/>
            <person name="Al-Naeli F.A."/>
            <person name="Rendon G.A."/>
            <person name="Fields C."/>
        </authorList>
    </citation>
    <scope>NUCLEOTIDE SEQUENCE [LARGE SCALE GENOMIC DNA]</scope>
    <source>
        <strain evidence="4">CR-DP1</strain>
    </source>
</reference>
<dbReference type="InterPro" id="IPR002563">
    <property type="entry name" value="Flavin_Rdtase-like_dom"/>
</dbReference>